<protein>
    <submittedName>
        <fullName evidence="3">DNA processing protein</fullName>
    </submittedName>
</protein>
<organism evidence="3 4">
    <name type="scientific">Fusibacter tunisiensis</name>
    <dbReference type="NCBI Taxonomy" id="1008308"/>
    <lineage>
        <taxon>Bacteria</taxon>
        <taxon>Bacillati</taxon>
        <taxon>Bacillota</taxon>
        <taxon>Clostridia</taxon>
        <taxon>Eubacteriales</taxon>
        <taxon>Eubacteriales Family XII. Incertae Sedis</taxon>
        <taxon>Fusibacter</taxon>
    </lineage>
</organism>
<dbReference type="PANTHER" id="PTHR43022">
    <property type="entry name" value="PROTEIN SMF"/>
    <property type="match status" value="1"/>
</dbReference>
<reference evidence="3 4" key="1">
    <citation type="submission" date="2021-01" db="EMBL/GenBank/DDBJ databases">
        <title>Genomic Encyclopedia of Type Strains, Phase IV (KMG-IV): sequencing the most valuable type-strain genomes for metagenomic binning, comparative biology and taxonomic classification.</title>
        <authorList>
            <person name="Goeker M."/>
        </authorList>
    </citation>
    <scope>NUCLEOTIDE SEQUENCE [LARGE SCALE GENOMIC DNA]</scope>
    <source>
        <strain evidence="3 4">DSM 24436</strain>
    </source>
</reference>
<dbReference type="PANTHER" id="PTHR43022:SF1">
    <property type="entry name" value="PROTEIN SMF"/>
    <property type="match status" value="1"/>
</dbReference>
<evidence type="ECO:0000259" key="2">
    <source>
        <dbReference type="Pfam" id="PF02481"/>
    </source>
</evidence>
<dbReference type="Gene3D" id="3.40.50.450">
    <property type="match status" value="1"/>
</dbReference>
<feature type="domain" description="Smf/DprA SLOG" evidence="2">
    <location>
        <begin position="66"/>
        <end position="259"/>
    </location>
</feature>
<dbReference type="EMBL" id="JAFBDT010000002">
    <property type="protein sequence ID" value="MBM7560858.1"/>
    <property type="molecule type" value="Genomic_DNA"/>
</dbReference>
<keyword evidence="4" id="KW-1185">Reference proteome</keyword>
<proteinExistence type="inferred from homology"/>
<gene>
    <name evidence="3" type="ORF">JOC49_000372</name>
</gene>
<dbReference type="Proteomes" id="UP000767854">
    <property type="component" value="Unassembled WGS sequence"/>
</dbReference>
<dbReference type="InterPro" id="IPR057666">
    <property type="entry name" value="DrpA_SLOG"/>
</dbReference>
<comment type="similarity">
    <text evidence="1">Belongs to the DprA/Smf family.</text>
</comment>
<evidence type="ECO:0000256" key="1">
    <source>
        <dbReference type="ARBA" id="ARBA00006525"/>
    </source>
</evidence>
<evidence type="ECO:0000313" key="3">
    <source>
        <dbReference type="EMBL" id="MBM7560858.1"/>
    </source>
</evidence>
<dbReference type="SUPFAM" id="SSF102405">
    <property type="entry name" value="MCP/YpsA-like"/>
    <property type="match status" value="1"/>
</dbReference>
<dbReference type="InterPro" id="IPR003488">
    <property type="entry name" value="DprA"/>
</dbReference>
<evidence type="ECO:0000313" key="4">
    <source>
        <dbReference type="Proteomes" id="UP000767854"/>
    </source>
</evidence>
<comment type="caution">
    <text evidence="3">The sequence shown here is derived from an EMBL/GenBank/DDBJ whole genome shotgun (WGS) entry which is preliminary data.</text>
</comment>
<accession>A0ABS2MN84</accession>
<dbReference type="Pfam" id="PF02481">
    <property type="entry name" value="DNA_processg_A"/>
    <property type="match status" value="1"/>
</dbReference>
<dbReference type="RefSeq" id="WP_204661619.1">
    <property type="nucleotide sequence ID" value="NZ_JAFBDT010000002.1"/>
</dbReference>
<sequence length="314" mass="35386">MKYSDIALRVLAAKECGIVKTNAQFWANYADREQFNKEVLSDERVIKASKKMSSELDSIDSEEGIVCAYDDEFPFINRKVKNNGDKPYLLFYKGDLTLLCDLNKNVAVIGLTDPDEDIIKRETDIVRRLVKNDLIIVSGLAIGCDTIAHKTSVETNGKTIAILPSQLSKVYPAENRDFAESIVKKGGLLISEYYKEASSKHEAINRFIERDRLQAMFSKAIILIASYRKGEGDSGSRHAMDAARKYEVDRYAMYNSKTDEDNKKFALNKDFVNSKGADQVKILIPSSIEQIKSLVNPNLLSDAEPYIFEQLTLL</sequence>
<name>A0ABS2MN84_9FIRM</name>